<feature type="region of interest" description="Disordered" evidence="1">
    <location>
        <begin position="89"/>
        <end position="147"/>
    </location>
</feature>
<dbReference type="Proteomes" id="UP000268093">
    <property type="component" value="Unassembled WGS sequence"/>
</dbReference>
<evidence type="ECO:0000256" key="1">
    <source>
        <dbReference type="SAM" id="MobiDB-lite"/>
    </source>
</evidence>
<feature type="compositionally biased region" description="Low complexity" evidence="1">
    <location>
        <begin position="104"/>
        <end position="116"/>
    </location>
</feature>
<reference evidence="2 3" key="1">
    <citation type="journal article" date="2018" name="New Phytol.">
        <title>Phylogenomics of Endogonaceae and evolution of mycorrhizas within Mucoromycota.</title>
        <authorList>
            <person name="Chang Y."/>
            <person name="Desiro A."/>
            <person name="Na H."/>
            <person name="Sandor L."/>
            <person name="Lipzen A."/>
            <person name="Clum A."/>
            <person name="Barry K."/>
            <person name="Grigoriev I.V."/>
            <person name="Martin F.M."/>
            <person name="Stajich J.E."/>
            <person name="Smith M.E."/>
            <person name="Bonito G."/>
            <person name="Spatafora J.W."/>
        </authorList>
    </citation>
    <scope>NUCLEOTIDE SEQUENCE [LARGE SCALE GENOMIC DNA]</scope>
    <source>
        <strain evidence="2 3">GMNB39</strain>
    </source>
</reference>
<evidence type="ECO:0000313" key="3">
    <source>
        <dbReference type="Proteomes" id="UP000268093"/>
    </source>
</evidence>
<dbReference type="EMBL" id="RBNI01006752">
    <property type="protein sequence ID" value="RUP45802.1"/>
    <property type="molecule type" value="Genomic_DNA"/>
</dbReference>
<gene>
    <name evidence="2" type="ORF">BC936DRAFT_147718</name>
</gene>
<feature type="compositionally biased region" description="Polar residues" evidence="1">
    <location>
        <begin position="125"/>
        <end position="147"/>
    </location>
</feature>
<evidence type="ECO:0000313" key="2">
    <source>
        <dbReference type="EMBL" id="RUP45802.1"/>
    </source>
</evidence>
<sequence length="394" mass="41869">MSTPNLCILATAIGIILSATTIPAFAVLPRHVVHERNFCHSFGNPFARQHQVYSETANPAAVKGQPKFVVNNITHIHYVSSFPPGITPITISPTETNPEQTMITESPSSQETQSQSVASADADTSMASRNQVSSPKVNSAAFNNPEASDSITVEGDAAQAESSSTITNITQPVEKRSILLDVSPGCERLGAVPCEFRPAPEGVLATNPHEEYVVIPEKYRGRMLVNNGKGVPVWTSNKAPSQMADLVATPSGITEVYPQGSPTYPQTRVIPAEIRGLTPPFAILVSAVTNSYYMTPTAQLESQRTEYVTATVATLSSEASTTISPSPLRTEYVTSTVTNESTIFNYVTPTTVNEVSSVTLVTSLTPSSPPSPPSPPSSSSRSAPQGHVNGDEVQ</sequence>
<name>A0A433D4N4_9FUNG</name>
<accession>A0A433D4N4</accession>
<organism evidence="2 3">
    <name type="scientific">Jimgerdemannia flammicorona</name>
    <dbReference type="NCBI Taxonomy" id="994334"/>
    <lineage>
        <taxon>Eukaryota</taxon>
        <taxon>Fungi</taxon>
        <taxon>Fungi incertae sedis</taxon>
        <taxon>Mucoromycota</taxon>
        <taxon>Mucoromycotina</taxon>
        <taxon>Endogonomycetes</taxon>
        <taxon>Endogonales</taxon>
        <taxon>Endogonaceae</taxon>
        <taxon>Jimgerdemannia</taxon>
    </lineage>
</organism>
<protein>
    <submittedName>
        <fullName evidence="2">Uncharacterized protein</fullName>
    </submittedName>
</protein>
<dbReference type="AlphaFoldDB" id="A0A433D4N4"/>
<feature type="region of interest" description="Disordered" evidence="1">
    <location>
        <begin position="362"/>
        <end position="394"/>
    </location>
</feature>
<keyword evidence="3" id="KW-1185">Reference proteome</keyword>
<comment type="caution">
    <text evidence="2">The sequence shown here is derived from an EMBL/GenBank/DDBJ whole genome shotgun (WGS) entry which is preliminary data.</text>
</comment>
<proteinExistence type="predicted"/>
<feature type="compositionally biased region" description="Pro residues" evidence="1">
    <location>
        <begin position="367"/>
        <end position="376"/>
    </location>
</feature>